<keyword evidence="3" id="KW-1185">Reference proteome</keyword>
<proteinExistence type="predicted"/>
<sequence>MNDDDWPENVNGWELARHGHVENYRKRLANNVTVFATWDNESGSGDIKARTEPLGIGRTLTSSRTDFHDRTSFWTAARCVVDMAANLPSFGTGRESPADSMLVGEVAGEVQAEPGTNDSPEAELTFTLVDGRTVTLILSDDQAWELSWQIGRLDKHVWSEQRGDYDEDDEDDEDENEGDEFDEAGNSTPDRVEGLPETDEVPDVSDVRSGPDTGHDVVTLLNDQFGVTEDYLMAHVDWSALIVVGEPAVSSLIERGAELVGALEPRWYPVVLDRPGEQWVVLRRTGLLYAGEQEYRNG</sequence>
<feature type="compositionally biased region" description="Acidic residues" evidence="1">
    <location>
        <begin position="165"/>
        <end position="183"/>
    </location>
</feature>
<accession>H5XCV3</accession>
<organism evidence="2 3">
    <name type="scientific">Saccharomonospora cyanea NA-134</name>
    <dbReference type="NCBI Taxonomy" id="882082"/>
    <lineage>
        <taxon>Bacteria</taxon>
        <taxon>Bacillati</taxon>
        <taxon>Actinomycetota</taxon>
        <taxon>Actinomycetes</taxon>
        <taxon>Pseudonocardiales</taxon>
        <taxon>Pseudonocardiaceae</taxon>
        <taxon>Saccharomonospora</taxon>
    </lineage>
</organism>
<name>H5XCV3_9PSEU</name>
<evidence type="ECO:0000313" key="2">
    <source>
        <dbReference type="EMBL" id="EHR62347.1"/>
    </source>
</evidence>
<dbReference type="Proteomes" id="UP000002791">
    <property type="component" value="Chromosome"/>
</dbReference>
<dbReference type="OrthoDB" id="3606064at2"/>
<evidence type="ECO:0000313" key="3">
    <source>
        <dbReference type="Proteomes" id="UP000002791"/>
    </source>
</evidence>
<gene>
    <name evidence="2" type="ORF">SaccyDRAFT_3519</name>
</gene>
<reference evidence="2 3" key="1">
    <citation type="submission" date="2011-11" db="EMBL/GenBank/DDBJ databases">
        <title>The Noncontiguous Finished sequence of Saccharomonospora cyanea NA-134.</title>
        <authorList>
            <consortium name="US DOE Joint Genome Institute"/>
            <person name="Lucas S."/>
            <person name="Han J."/>
            <person name="Lapidus A."/>
            <person name="Cheng J.-F."/>
            <person name="Goodwin L."/>
            <person name="Pitluck S."/>
            <person name="Peters L."/>
            <person name="Ovchinnikova G."/>
            <person name="Lu M."/>
            <person name="Detter J.C."/>
            <person name="Han C."/>
            <person name="Tapia R."/>
            <person name="Land M."/>
            <person name="Hauser L."/>
            <person name="Kyrpides N."/>
            <person name="Ivanova N."/>
            <person name="Pagani I."/>
            <person name="Brambilla E.-M."/>
            <person name="Klenk H.-P."/>
            <person name="Woyke T."/>
        </authorList>
    </citation>
    <scope>NUCLEOTIDE SEQUENCE [LARGE SCALE GENOMIC DNA]</scope>
    <source>
        <strain evidence="2 3">NA-134</strain>
    </source>
</reference>
<feature type="region of interest" description="Disordered" evidence="1">
    <location>
        <begin position="161"/>
        <end position="215"/>
    </location>
</feature>
<protein>
    <submittedName>
        <fullName evidence="2">Uncharacterized protein</fullName>
    </submittedName>
</protein>
<dbReference type="AlphaFoldDB" id="H5XCV3"/>
<dbReference type="HOGENOM" id="CLU_1021732_0_0_11"/>
<dbReference type="RefSeq" id="WP_005458096.1">
    <property type="nucleotide sequence ID" value="NZ_CM001440.1"/>
</dbReference>
<dbReference type="EMBL" id="CM001440">
    <property type="protein sequence ID" value="EHR62347.1"/>
    <property type="molecule type" value="Genomic_DNA"/>
</dbReference>
<evidence type="ECO:0000256" key="1">
    <source>
        <dbReference type="SAM" id="MobiDB-lite"/>
    </source>
</evidence>